<proteinExistence type="predicted"/>
<gene>
    <name evidence="1" type="ORF">C5469_13675</name>
</gene>
<comment type="caution">
    <text evidence="1">The sequence shown here is derived from an EMBL/GenBank/DDBJ whole genome shotgun (WGS) entry which is preliminary data.</text>
</comment>
<dbReference type="EMBL" id="PUJW01000013">
    <property type="protein sequence ID" value="NHB93135.1"/>
    <property type="molecule type" value="Genomic_DNA"/>
</dbReference>
<evidence type="ECO:0000313" key="1">
    <source>
        <dbReference type="EMBL" id="NHB93135.1"/>
    </source>
</evidence>
<keyword evidence="2" id="KW-1185">Reference proteome</keyword>
<dbReference type="AlphaFoldDB" id="A0A7X5QFD0"/>
<name>A0A7X5QFD0_9GAMM</name>
<protein>
    <submittedName>
        <fullName evidence="1">Uncharacterized protein</fullName>
    </submittedName>
</protein>
<organism evidence="1 2">
    <name type="scientific">Photorhabdus cinerea</name>
    <dbReference type="NCBI Taxonomy" id="471575"/>
    <lineage>
        <taxon>Bacteria</taxon>
        <taxon>Pseudomonadati</taxon>
        <taxon>Pseudomonadota</taxon>
        <taxon>Gammaproteobacteria</taxon>
        <taxon>Enterobacterales</taxon>
        <taxon>Morganellaceae</taxon>
        <taxon>Photorhabdus</taxon>
    </lineage>
</organism>
<evidence type="ECO:0000313" key="2">
    <source>
        <dbReference type="Proteomes" id="UP000591844"/>
    </source>
</evidence>
<dbReference type="Proteomes" id="UP000591844">
    <property type="component" value="Unassembled WGS sequence"/>
</dbReference>
<dbReference type="RefSeq" id="WP_166307571.1">
    <property type="nucleotide sequence ID" value="NZ_CAWPIB010000013.1"/>
</dbReference>
<sequence length="128" mass="14401">MELNKIIIVAILTFGVVSVVNKADQDHYIVTFNDAIITVPYSIAPNTFDHTVSSGVTLKGERASAPEHVEIRWKNCSLKPVVQRLLSRVILKVLLALPWDINKPDKPPKSCQWGELSMFILIVIFTFQ</sequence>
<reference evidence="1 2" key="1">
    <citation type="submission" date="2018-02" db="EMBL/GenBank/DDBJ databases">
        <authorList>
            <person name="Machado R.A."/>
        </authorList>
    </citation>
    <scope>NUCLEOTIDE SEQUENCE [LARGE SCALE GENOMIC DNA]</scope>
    <source>
        <strain evidence="1 2">DSM 19724</strain>
    </source>
</reference>
<accession>A0A7X5QFD0</accession>